<keyword evidence="2" id="KW-0812">Transmembrane</keyword>
<evidence type="ECO:0000313" key="4">
    <source>
        <dbReference type="EMBL" id="CAI7997633.1"/>
    </source>
</evidence>
<accession>A0AA35VXT4</accession>
<feature type="region of interest" description="Disordered" evidence="1">
    <location>
        <begin position="895"/>
        <end position="918"/>
    </location>
</feature>
<sequence>MSQSFNLALVCSLLTLLGAAHATSCPGVTADGPSCQDLEDCTELQCQLQANDFFLNGTSSISLDPCDDPPLITFSLQWLMDGSFIIFTYQLSDSGTMLLTGPVNISATVEKNATSLSFSVTSVGLQDDIDLIPWVQYDINTTQCLCSSVEQLAEEIQSPIEHDCSATPTCDGVTCQLEVFGNMFIVETDILSCTTPPAIDVIVKDSSEDVVYSGVFDDNTTGIITIAGFAIPIEVLLIQRPYSIEVEANLTLPFFGTINIVPHHTIILDLSSCSDQPPVTPPTAVPTAPPTQSPPPSDAPYLCQALYNLANTTGTELYCLTESSCTGLMCELDTHSYLYQLNLLFLPRENSVKAQIVYESIYSYYYHYYQKKDIVEGNQEFEFEGGRKRTVVVKANVTSSTLTIEIIFIFKVDGQPDRTLVPPTSIDLPSAEGCLWWLPAVLNLPQCSYLLDCQGVQCINYYGTVEKSSVFIGERCADPIAVQLELADHNDVIVFRGNFTESSDFRSVLSQELYTGHVDISRNDTELSVSAYFTDEDILESLLPYITIPLDQQSCSCNSLTELAAKTQSPLEHDCTTNEACNGIRCEFEIFGASLYLETILLSCNSPPAFETVVEDRNKNALYTSVISQTGTYPIQVLGLELPMYVEITHHDYSMDISATVFIPLVGNTTFIPPHTLFLDRSSCPTAIPPPLTPPPTPTPPTYPNPSTPTCKGLVDIAKENAKEPFVCQVTTDTGNEGECDSLICQLDVAGSSYTMTLVLYPQGGEYATSVKVESEDVVLTDKQVKEGGNLSVSLREGVLAFDFQPQQGNALAIKATITVTNGRSTTLIDSQVPLEEKGSSEASSGASDGVKIGVPVVVVLVVVAATVIILASVWLWRRRATRRQFDFKPMRFSDVQGSPQKEAEAMETPGNEYEQIS</sequence>
<name>A0AA35VXT4_GEOBA</name>
<feature type="transmembrane region" description="Helical" evidence="2">
    <location>
        <begin position="853"/>
        <end position="877"/>
    </location>
</feature>
<evidence type="ECO:0000256" key="1">
    <source>
        <dbReference type="SAM" id="MobiDB-lite"/>
    </source>
</evidence>
<keyword evidence="5" id="KW-1185">Reference proteome</keyword>
<protein>
    <submittedName>
        <fullName evidence="4">Uncharacterized protein</fullName>
    </submittedName>
</protein>
<reference evidence="4" key="1">
    <citation type="submission" date="2023-03" db="EMBL/GenBank/DDBJ databases">
        <authorList>
            <person name="Steffen K."/>
            <person name="Cardenas P."/>
        </authorList>
    </citation>
    <scope>NUCLEOTIDE SEQUENCE</scope>
</reference>
<feature type="signal peptide" evidence="3">
    <location>
        <begin position="1"/>
        <end position="22"/>
    </location>
</feature>
<dbReference type="Proteomes" id="UP001174909">
    <property type="component" value="Unassembled WGS sequence"/>
</dbReference>
<keyword evidence="3" id="KW-0732">Signal</keyword>
<gene>
    <name evidence="4" type="ORF">GBAR_LOCUS2196</name>
</gene>
<feature type="chain" id="PRO_5041306513" evidence="3">
    <location>
        <begin position="23"/>
        <end position="918"/>
    </location>
</feature>
<organism evidence="4 5">
    <name type="scientific">Geodia barretti</name>
    <name type="common">Barrett's horny sponge</name>
    <dbReference type="NCBI Taxonomy" id="519541"/>
    <lineage>
        <taxon>Eukaryota</taxon>
        <taxon>Metazoa</taxon>
        <taxon>Porifera</taxon>
        <taxon>Demospongiae</taxon>
        <taxon>Heteroscleromorpha</taxon>
        <taxon>Tetractinellida</taxon>
        <taxon>Astrophorina</taxon>
        <taxon>Geodiidae</taxon>
        <taxon>Geodia</taxon>
    </lineage>
</organism>
<comment type="caution">
    <text evidence="4">The sequence shown here is derived from an EMBL/GenBank/DDBJ whole genome shotgun (WGS) entry which is preliminary data.</text>
</comment>
<dbReference type="EMBL" id="CASHTH010000319">
    <property type="protein sequence ID" value="CAI7997633.1"/>
    <property type="molecule type" value="Genomic_DNA"/>
</dbReference>
<keyword evidence="2" id="KW-0472">Membrane</keyword>
<keyword evidence="2" id="KW-1133">Transmembrane helix</keyword>
<evidence type="ECO:0000256" key="2">
    <source>
        <dbReference type="SAM" id="Phobius"/>
    </source>
</evidence>
<evidence type="ECO:0000313" key="5">
    <source>
        <dbReference type="Proteomes" id="UP001174909"/>
    </source>
</evidence>
<proteinExistence type="predicted"/>
<dbReference type="AlphaFoldDB" id="A0AA35VXT4"/>
<evidence type="ECO:0000256" key="3">
    <source>
        <dbReference type="SAM" id="SignalP"/>
    </source>
</evidence>